<reference evidence="2" key="1">
    <citation type="submission" date="2018-02" db="EMBL/GenBank/DDBJ databases">
        <authorList>
            <person name="Cohen D.B."/>
            <person name="Kent A.D."/>
        </authorList>
    </citation>
    <scope>NUCLEOTIDE SEQUENCE</scope>
</reference>
<dbReference type="EMBL" id="OIVN01000379">
    <property type="protein sequence ID" value="SPC79279.1"/>
    <property type="molecule type" value="Genomic_DNA"/>
</dbReference>
<name>A0A2N9EXD9_FAGSY</name>
<dbReference type="AlphaFoldDB" id="A0A2N9EXD9"/>
<feature type="signal peptide" evidence="1">
    <location>
        <begin position="1"/>
        <end position="24"/>
    </location>
</feature>
<evidence type="ECO:0000256" key="1">
    <source>
        <dbReference type="SAM" id="SignalP"/>
    </source>
</evidence>
<sequence length="101" mass="10259">MERVTKVLLMLTMLLLVLSSDVEGGRQLKSNEKVEHPQNFAGGMSGIGGFIPSPGFAGGIGSGPSSFCSFSPGGCVPAVFPTIPGSPLGVGSPLRKNEGLV</sequence>
<evidence type="ECO:0008006" key="3">
    <source>
        <dbReference type="Google" id="ProtNLM"/>
    </source>
</evidence>
<gene>
    <name evidence="2" type="ORF">FSB_LOCUS7161</name>
</gene>
<protein>
    <recommendedName>
        <fullName evidence="3">Glycine-rich protein</fullName>
    </recommendedName>
</protein>
<evidence type="ECO:0000313" key="2">
    <source>
        <dbReference type="EMBL" id="SPC79279.1"/>
    </source>
</evidence>
<feature type="chain" id="PRO_5014990166" description="Glycine-rich protein" evidence="1">
    <location>
        <begin position="25"/>
        <end position="101"/>
    </location>
</feature>
<organism evidence="2">
    <name type="scientific">Fagus sylvatica</name>
    <name type="common">Beechnut</name>
    <dbReference type="NCBI Taxonomy" id="28930"/>
    <lineage>
        <taxon>Eukaryota</taxon>
        <taxon>Viridiplantae</taxon>
        <taxon>Streptophyta</taxon>
        <taxon>Embryophyta</taxon>
        <taxon>Tracheophyta</taxon>
        <taxon>Spermatophyta</taxon>
        <taxon>Magnoliopsida</taxon>
        <taxon>eudicotyledons</taxon>
        <taxon>Gunneridae</taxon>
        <taxon>Pentapetalae</taxon>
        <taxon>rosids</taxon>
        <taxon>fabids</taxon>
        <taxon>Fagales</taxon>
        <taxon>Fagaceae</taxon>
        <taxon>Fagus</taxon>
    </lineage>
</organism>
<proteinExistence type="predicted"/>
<accession>A0A2N9EXD9</accession>
<keyword evidence="1" id="KW-0732">Signal</keyword>